<dbReference type="GO" id="GO:0005524">
    <property type="term" value="F:ATP binding"/>
    <property type="evidence" value="ECO:0007669"/>
    <property type="project" value="UniProtKB-KW"/>
</dbReference>
<dbReference type="InterPro" id="IPR011006">
    <property type="entry name" value="CheY-like_superfamily"/>
</dbReference>
<dbReference type="GO" id="GO:0000160">
    <property type="term" value="P:phosphorelay signal transduction system"/>
    <property type="evidence" value="ECO:0007669"/>
    <property type="project" value="InterPro"/>
</dbReference>
<evidence type="ECO:0000259" key="8">
    <source>
        <dbReference type="PROSITE" id="PS50110"/>
    </source>
</evidence>
<sequence>MNKPALPILLVEDDEALARLISDELDTEGWLLTVCHTLQAANEWLASHRPSLVITDLRLPDGNGMELVNALTADERADRPSIIVITAFGSVRQAVRALQAGANDFLTKPLDIDHFMLCVQRVLQHRSLHDELNRYRALSQDAGFHGLFGQSPAMRQLYEQIRVIGRAQGPVLINGESGTGKELVARALVAESDRADKPFLAVNCAGIPQELLESEFFGHAAGAFTGARKARKGLLQEANGGTLLLDEIGEMPLSLQAKLLRALQDGSIRPVGQDTEEQVDVRIIAATHRDLRQQAESGAFREDLYYRLETFALHVPALRDRGDDRELLAQRFLNQLTIAQNKPQHGFSLAARQLINDYPFPGNVRELQNAVERALAFCRDQEITPEHLPSRMLQTATLASTETVRHGPNRDASSLLQGPVLPTLDELQQRYVHMVLDEVQGNKRRAAALLGIGRRTLYRWLEASDTADE</sequence>
<dbReference type="Pfam" id="PF00072">
    <property type="entry name" value="Response_reg"/>
    <property type="match status" value="1"/>
</dbReference>
<dbReference type="InterPro" id="IPR001789">
    <property type="entry name" value="Sig_transdc_resp-reg_receiver"/>
</dbReference>
<dbReference type="PROSITE" id="PS00688">
    <property type="entry name" value="SIGMA54_INTERACT_3"/>
    <property type="match status" value="1"/>
</dbReference>
<dbReference type="GO" id="GO:0006355">
    <property type="term" value="P:regulation of DNA-templated transcription"/>
    <property type="evidence" value="ECO:0007669"/>
    <property type="project" value="InterPro"/>
</dbReference>
<dbReference type="RefSeq" id="WP_304994618.1">
    <property type="nucleotide sequence ID" value="NZ_CP101717.1"/>
</dbReference>
<dbReference type="InterPro" id="IPR003593">
    <property type="entry name" value="AAA+_ATPase"/>
</dbReference>
<evidence type="ECO:0000256" key="6">
    <source>
        <dbReference type="PROSITE-ProRule" id="PRU00169"/>
    </source>
</evidence>
<dbReference type="SMART" id="SM00448">
    <property type="entry name" value="REC"/>
    <property type="match status" value="1"/>
</dbReference>
<dbReference type="InterPro" id="IPR002078">
    <property type="entry name" value="Sigma_54_int"/>
</dbReference>
<dbReference type="PROSITE" id="PS50045">
    <property type="entry name" value="SIGMA54_INTERACT_4"/>
    <property type="match status" value="1"/>
</dbReference>
<gene>
    <name evidence="9" type="ORF">NFC81_11460</name>
</gene>
<reference evidence="9" key="1">
    <citation type="submission" date="2022-07" db="EMBL/GenBank/DDBJ databases">
        <title>Complete genome sequence of Salinispirillum sp. LH10-3-1 capable of multiple carbohydrate inversion isolated from a soda lake.</title>
        <authorList>
            <person name="Liu J."/>
            <person name="Zhai Y."/>
            <person name="Zhang H."/>
            <person name="Yang H."/>
            <person name="Qu J."/>
            <person name="Li J."/>
        </authorList>
    </citation>
    <scope>NUCLEOTIDE SEQUENCE</scope>
    <source>
        <strain evidence="9">LH 10-3-1</strain>
    </source>
</reference>
<dbReference type="InterPro" id="IPR027417">
    <property type="entry name" value="P-loop_NTPase"/>
</dbReference>
<evidence type="ECO:0000256" key="4">
    <source>
        <dbReference type="ARBA" id="ARBA00023125"/>
    </source>
</evidence>
<keyword evidence="5" id="KW-0804">Transcription</keyword>
<dbReference type="InterPro" id="IPR009057">
    <property type="entry name" value="Homeodomain-like_sf"/>
</dbReference>
<evidence type="ECO:0000256" key="5">
    <source>
        <dbReference type="ARBA" id="ARBA00023163"/>
    </source>
</evidence>
<dbReference type="InterPro" id="IPR025662">
    <property type="entry name" value="Sigma_54_int_dom_ATP-bd_1"/>
</dbReference>
<feature type="domain" description="Sigma-54 factor interaction" evidence="7">
    <location>
        <begin position="147"/>
        <end position="376"/>
    </location>
</feature>
<evidence type="ECO:0000313" key="9">
    <source>
        <dbReference type="EMBL" id="WLD57332.1"/>
    </source>
</evidence>
<dbReference type="Gene3D" id="1.10.10.60">
    <property type="entry name" value="Homeodomain-like"/>
    <property type="match status" value="1"/>
</dbReference>
<dbReference type="SUPFAM" id="SSF52540">
    <property type="entry name" value="P-loop containing nucleoside triphosphate hydrolases"/>
    <property type="match status" value="1"/>
</dbReference>
<dbReference type="EMBL" id="CP101717">
    <property type="protein sequence ID" value="WLD57332.1"/>
    <property type="molecule type" value="Genomic_DNA"/>
</dbReference>
<dbReference type="InterPro" id="IPR002197">
    <property type="entry name" value="HTH_Fis"/>
</dbReference>
<keyword evidence="3" id="KW-0805">Transcription regulation</keyword>
<dbReference type="SUPFAM" id="SSF52172">
    <property type="entry name" value="CheY-like"/>
    <property type="match status" value="1"/>
</dbReference>
<dbReference type="PROSITE" id="PS00676">
    <property type="entry name" value="SIGMA54_INTERACT_2"/>
    <property type="match status" value="1"/>
</dbReference>
<dbReference type="CDD" id="cd00009">
    <property type="entry name" value="AAA"/>
    <property type="match status" value="1"/>
</dbReference>
<dbReference type="PROSITE" id="PS50110">
    <property type="entry name" value="RESPONSE_REGULATORY"/>
    <property type="match status" value="1"/>
</dbReference>
<dbReference type="PROSITE" id="PS00675">
    <property type="entry name" value="SIGMA54_INTERACT_1"/>
    <property type="match status" value="1"/>
</dbReference>
<dbReference type="InterPro" id="IPR058031">
    <property type="entry name" value="AAA_lid_NorR"/>
</dbReference>
<dbReference type="Gene3D" id="3.40.50.2300">
    <property type="match status" value="1"/>
</dbReference>
<dbReference type="PANTHER" id="PTHR32071">
    <property type="entry name" value="TRANSCRIPTIONAL REGULATORY PROTEIN"/>
    <property type="match status" value="1"/>
</dbReference>
<evidence type="ECO:0000256" key="2">
    <source>
        <dbReference type="ARBA" id="ARBA00022840"/>
    </source>
</evidence>
<dbReference type="Gene3D" id="1.10.8.60">
    <property type="match status" value="1"/>
</dbReference>
<dbReference type="Pfam" id="PF02954">
    <property type="entry name" value="HTH_8"/>
    <property type="match status" value="1"/>
</dbReference>
<dbReference type="Gene3D" id="3.40.50.300">
    <property type="entry name" value="P-loop containing nucleotide triphosphate hydrolases"/>
    <property type="match status" value="1"/>
</dbReference>
<dbReference type="GO" id="GO:0043565">
    <property type="term" value="F:sequence-specific DNA binding"/>
    <property type="evidence" value="ECO:0007669"/>
    <property type="project" value="InterPro"/>
</dbReference>
<dbReference type="Pfam" id="PF00158">
    <property type="entry name" value="Sigma54_activat"/>
    <property type="match status" value="1"/>
</dbReference>
<protein>
    <submittedName>
        <fullName evidence="9">Sigma-54 dependent transcriptional regulator</fullName>
    </submittedName>
</protein>
<dbReference type="InterPro" id="IPR025943">
    <property type="entry name" value="Sigma_54_int_dom_ATP-bd_2"/>
</dbReference>
<dbReference type="PANTHER" id="PTHR32071:SF117">
    <property type="entry name" value="PTS-DEPENDENT DIHYDROXYACETONE KINASE OPERON REGULATORY PROTEIN-RELATED"/>
    <property type="match status" value="1"/>
</dbReference>
<evidence type="ECO:0000259" key="7">
    <source>
        <dbReference type="PROSITE" id="PS50045"/>
    </source>
</evidence>
<keyword evidence="6" id="KW-0597">Phosphoprotein</keyword>
<keyword evidence="1" id="KW-0547">Nucleotide-binding</keyword>
<organism evidence="9">
    <name type="scientific">Salinispirillum sp. LH 10-3-1</name>
    <dbReference type="NCBI Taxonomy" id="2952525"/>
    <lineage>
        <taxon>Bacteria</taxon>
        <taxon>Pseudomonadati</taxon>
        <taxon>Pseudomonadota</taxon>
        <taxon>Gammaproteobacteria</taxon>
        <taxon>Oceanospirillales</taxon>
        <taxon>Saccharospirillaceae</taxon>
        <taxon>Salinispirillum</taxon>
    </lineage>
</organism>
<dbReference type="FunFam" id="3.40.50.300:FF:000006">
    <property type="entry name" value="DNA-binding transcriptional regulator NtrC"/>
    <property type="match status" value="1"/>
</dbReference>
<keyword evidence="2" id="KW-0067">ATP-binding</keyword>
<dbReference type="AlphaFoldDB" id="A0AB38YDF3"/>
<feature type="domain" description="Response regulatory" evidence="8">
    <location>
        <begin position="7"/>
        <end position="123"/>
    </location>
</feature>
<name>A0AB38YDF3_9GAMM</name>
<accession>A0AB38YDF3</accession>
<feature type="modified residue" description="4-aspartylphosphate" evidence="6">
    <location>
        <position position="56"/>
    </location>
</feature>
<dbReference type="InterPro" id="IPR025944">
    <property type="entry name" value="Sigma_54_int_dom_CS"/>
</dbReference>
<evidence type="ECO:0000256" key="1">
    <source>
        <dbReference type="ARBA" id="ARBA00022741"/>
    </source>
</evidence>
<dbReference type="SMART" id="SM00382">
    <property type="entry name" value="AAA"/>
    <property type="match status" value="1"/>
</dbReference>
<evidence type="ECO:0000256" key="3">
    <source>
        <dbReference type="ARBA" id="ARBA00023015"/>
    </source>
</evidence>
<dbReference type="SUPFAM" id="SSF46689">
    <property type="entry name" value="Homeodomain-like"/>
    <property type="match status" value="1"/>
</dbReference>
<keyword evidence="4" id="KW-0238">DNA-binding</keyword>
<proteinExistence type="predicted"/>
<dbReference type="Pfam" id="PF25601">
    <property type="entry name" value="AAA_lid_14"/>
    <property type="match status" value="1"/>
</dbReference>